<evidence type="ECO:0000313" key="4">
    <source>
        <dbReference type="Proteomes" id="UP000093962"/>
    </source>
</evidence>
<comment type="caution">
    <text evidence="2">The sequence shown here is derived from an EMBL/GenBank/DDBJ whole genome shotgun (WGS) entry which is preliminary data.</text>
</comment>
<dbReference type="EMBL" id="SDLO01000020">
    <property type="protein sequence ID" value="TDK86109.1"/>
    <property type="molecule type" value="Genomic_DNA"/>
</dbReference>
<dbReference type="InterPro" id="IPR036390">
    <property type="entry name" value="WH_DNA-bd_sf"/>
</dbReference>
<dbReference type="PANTHER" id="PTHR33164">
    <property type="entry name" value="TRANSCRIPTIONAL REGULATOR, MARR FAMILY"/>
    <property type="match status" value="1"/>
</dbReference>
<evidence type="ECO:0000259" key="1">
    <source>
        <dbReference type="SMART" id="SM00347"/>
    </source>
</evidence>
<evidence type="ECO:0000313" key="2">
    <source>
        <dbReference type="EMBL" id="OBA92722.1"/>
    </source>
</evidence>
<feature type="domain" description="HTH marR-type" evidence="1">
    <location>
        <begin position="31"/>
        <end position="130"/>
    </location>
</feature>
<accession>A0A1A0N551</accession>
<reference evidence="2 4" key="1">
    <citation type="submission" date="2016-06" db="EMBL/GenBank/DDBJ databases">
        <authorList>
            <person name="Kjaerup R.B."/>
            <person name="Dalgaard T.S."/>
            <person name="Juul-Madsen H.R."/>
        </authorList>
    </citation>
    <scope>NUCLEOTIDE SEQUENCE [LARGE SCALE GENOMIC DNA]</scope>
    <source>
        <strain evidence="2 4">1199456.5</strain>
    </source>
</reference>
<dbReference type="SMART" id="SM00347">
    <property type="entry name" value="HTH_MARR"/>
    <property type="match status" value="1"/>
</dbReference>
<dbReference type="OrthoDB" id="120080at2"/>
<proteinExistence type="predicted"/>
<dbReference type="Proteomes" id="UP000093962">
    <property type="component" value="Unassembled WGS sequence"/>
</dbReference>
<dbReference type="AlphaFoldDB" id="A0A1A0N551"/>
<dbReference type="Pfam" id="PF12802">
    <property type="entry name" value="MarR_2"/>
    <property type="match status" value="1"/>
</dbReference>
<dbReference type="InterPro" id="IPR000835">
    <property type="entry name" value="HTH_MarR-typ"/>
</dbReference>
<reference evidence="3 5" key="2">
    <citation type="submission" date="2019-01" db="EMBL/GenBank/DDBJ databases">
        <title>High-quality-draft genome sequences of five non-tuberculosis mycobacteriaceae isolated from a nosocomial environment.</title>
        <authorList>
            <person name="Tiago I."/>
            <person name="Alarico S."/>
            <person name="Pereira S.G."/>
            <person name="Coelho C."/>
            <person name="Maranha A."/>
            <person name="Empadinhas N."/>
        </authorList>
    </citation>
    <scope>NUCLEOTIDE SEQUENCE [LARGE SCALE GENOMIC DNA]</scope>
    <source>
        <strain evidence="3 5">24AIII</strain>
    </source>
</reference>
<dbReference type="GO" id="GO:0003700">
    <property type="term" value="F:DNA-binding transcription factor activity"/>
    <property type="evidence" value="ECO:0007669"/>
    <property type="project" value="InterPro"/>
</dbReference>
<dbReference type="EMBL" id="LZSF01000008">
    <property type="protein sequence ID" value="OBA92722.1"/>
    <property type="molecule type" value="Genomic_DNA"/>
</dbReference>
<dbReference type="Proteomes" id="UP000294929">
    <property type="component" value="Unassembled WGS sequence"/>
</dbReference>
<dbReference type="GO" id="GO:0006950">
    <property type="term" value="P:response to stress"/>
    <property type="evidence" value="ECO:0007669"/>
    <property type="project" value="TreeGrafter"/>
</dbReference>
<evidence type="ECO:0000313" key="3">
    <source>
        <dbReference type="EMBL" id="TDK86109.1"/>
    </source>
</evidence>
<sequence length="147" mass="15220">MANAAVDEIAGNCLAVRVRLLGRAVTSLYDHALEGHGVSIAQINLMAALGKVGPCSPARIGEVLQLERSTVSRNLSLLMKHGWVEAVSVNAKGVREVALTASGRKKIEAVMPAWRRAQQEAAELLGAGGVTAVRSLATSVGGLSPGD</sequence>
<dbReference type="SUPFAM" id="SSF46785">
    <property type="entry name" value="Winged helix' DNA-binding domain"/>
    <property type="match status" value="1"/>
</dbReference>
<dbReference type="InterPro" id="IPR036388">
    <property type="entry name" value="WH-like_DNA-bd_sf"/>
</dbReference>
<organism evidence="2 4">
    <name type="scientific">Mycolicibacterium mucogenicum</name>
    <name type="common">Mycobacterium mucogenicum</name>
    <dbReference type="NCBI Taxonomy" id="56689"/>
    <lineage>
        <taxon>Bacteria</taxon>
        <taxon>Bacillati</taxon>
        <taxon>Actinomycetota</taxon>
        <taxon>Actinomycetes</taxon>
        <taxon>Mycobacteriales</taxon>
        <taxon>Mycobacteriaceae</taxon>
        <taxon>Mycolicibacterium</taxon>
    </lineage>
</organism>
<dbReference type="InterPro" id="IPR039422">
    <property type="entry name" value="MarR/SlyA-like"/>
</dbReference>
<dbReference type="RefSeq" id="WP_064857322.1">
    <property type="nucleotide sequence ID" value="NZ_LZSF01000008.1"/>
</dbReference>
<name>A0A1A0N551_MYCMU</name>
<protein>
    <submittedName>
        <fullName evidence="2">MarR family transcriptional regulator</fullName>
    </submittedName>
</protein>
<gene>
    <name evidence="2" type="ORF">A5642_08965</name>
    <name evidence="3" type="ORF">EUA03_20490</name>
</gene>
<dbReference type="PANTHER" id="PTHR33164:SF105">
    <property type="entry name" value="TRANSCRIPTIONAL REPRESSOR PROTEIN-RELATED"/>
    <property type="match status" value="1"/>
</dbReference>
<evidence type="ECO:0000313" key="5">
    <source>
        <dbReference type="Proteomes" id="UP000294929"/>
    </source>
</evidence>
<dbReference type="Gene3D" id="1.10.10.10">
    <property type="entry name" value="Winged helix-like DNA-binding domain superfamily/Winged helix DNA-binding domain"/>
    <property type="match status" value="1"/>
</dbReference>